<evidence type="ECO:0000313" key="1">
    <source>
        <dbReference type="EMBL" id="KKM27587.1"/>
    </source>
</evidence>
<gene>
    <name evidence="1" type="ORF">LCGC14_1573240</name>
</gene>
<reference evidence="1" key="1">
    <citation type="journal article" date="2015" name="Nature">
        <title>Complex archaea that bridge the gap between prokaryotes and eukaryotes.</title>
        <authorList>
            <person name="Spang A."/>
            <person name="Saw J.H."/>
            <person name="Jorgensen S.L."/>
            <person name="Zaremba-Niedzwiedzka K."/>
            <person name="Martijn J."/>
            <person name="Lind A.E."/>
            <person name="van Eijk R."/>
            <person name="Schleper C."/>
            <person name="Guy L."/>
            <person name="Ettema T.J."/>
        </authorList>
    </citation>
    <scope>NUCLEOTIDE SEQUENCE</scope>
</reference>
<accession>A0A0F9IJ83</accession>
<evidence type="ECO:0008006" key="2">
    <source>
        <dbReference type="Google" id="ProtNLM"/>
    </source>
</evidence>
<comment type="caution">
    <text evidence="1">The sequence shown here is derived from an EMBL/GenBank/DDBJ whole genome shotgun (WGS) entry which is preliminary data.</text>
</comment>
<dbReference type="AlphaFoldDB" id="A0A0F9IJ83"/>
<dbReference type="EMBL" id="LAZR01012293">
    <property type="protein sequence ID" value="KKM27587.1"/>
    <property type="molecule type" value="Genomic_DNA"/>
</dbReference>
<name>A0A0F9IJ83_9ZZZZ</name>
<proteinExistence type="predicted"/>
<sequence>MATEEQTSSTTALIALRSGGTLRTGQRLTITNRTVTKLSFALLKNGSPTGTVTFLIRDISDNILATKAFGNASTLSATKNWEEVTFNTPVFINEEVRLLVEFSGGSSGNEVHFHGELADVKEGEFFTAYTTFWSDFGSGGTDYDGAYIYTFTEGGSTTPVVTTQAATDVIATGATGHGNVQGLGDSAVTQHGHVWSTSQNPDTSDSKTELGAKPQAGAFVSLITGLTPGTTYYLKAYATNSSGTTYGSQVSIGTASTIQRAHIWSEGSDFHYFDEAGVERVLQGHGVASDKDLWPWLDPFS</sequence>
<organism evidence="1">
    <name type="scientific">marine sediment metagenome</name>
    <dbReference type="NCBI Taxonomy" id="412755"/>
    <lineage>
        <taxon>unclassified sequences</taxon>
        <taxon>metagenomes</taxon>
        <taxon>ecological metagenomes</taxon>
    </lineage>
</organism>
<protein>
    <recommendedName>
        <fullName evidence="2">Fibronectin type-III domain-containing protein</fullName>
    </recommendedName>
</protein>